<feature type="compositionally biased region" description="Low complexity" evidence="1">
    <location>
        <begin position="58"/>
        <end position="111"/>
    </location>
</feature>
<evidence type="ECO:0000256" key="1">
    <source>
        <dbReference type="SAM" id="MobiDB-lite"/>
    </source>
</evidence>
<feature type="region of interest" description="Disordered" evidence="1">
    <location>
        <begin position="1"/>
        <end position="121"/>
    </location>
</feature>
<reference evidence="5" key="1">
    <citation type="journal article" date="2019" name="Int. J. Syst. Evol. Microbiol.">
        <title>The Global Catalogue of Microorganisms (GCM) 10K type strain sequencing project: providing services to taxonomists for standard genome sequencing and annotation.</title>
        <authorList>
            <consortium name="The Broad Institute Genomics Platform"/>
            <consortium name="The Broad Institute Genome Sequencing Center for Infectious Disease"/>
            <person name="Wu L."/>
            <person name="Ma J."/>
        </authorList>
    </citation>
    <scope>NUCLEOTIDE SEQUENCE [LARGE SCALE GENOMIC DNA]</scope>
    <source>
        <strain evidence="5">CGMCC 4.7641</strain>
    </source>
</reference>
<gene>
    <name evidence="4" type="ORF">ACFSVL_05245</name>
</gene>
<dbReference type="EMBL" id="JBHUKS010000004">
    <property type="protein sequence ID" value="MFD2466788.1"/>
    <property type="molecule type" value="Genomic_DNA"/>
</dbReference>
<dbReference type="InterPro" id="IPR025637">
    <property type="entry name" value="DUF4333"/>
</dbReference>
<proteinExistence type="predicted"/>
<feature type="compositionally biased region" description="Low complexity" evidence="1">
    <location>
        <begin position="1"/>
        <end position="14"/>
    </location>
</feature>
<feature type="compositionally biased region" description="Low complexity" evidence="1">
    <location>
        <begin position="40"/>
        <end position="51"/>
    </location>
</feature>
<keyword evidence="2" id="KW-0472">Membrane</keyword>
<sequence>MTQPPDQQPQWWQPGTNAPQQPGYPSGADGSGWQGGQPAGGQWAQPPAQQQFPPPQYPQQGYPAQPYGQQPAQPYGGQQSQPTPVQPQGQQPYAGPGQQAPAQPGQPAQQPSGSAYGGGFQPSEYGGLGAFSSAKPAKPRSKKPFLIGGAVVVVLAAAGGIAWATGVFSGDTLDQKSLQDGVSRVLNENYGEPDVKNVACPSGQAIENGTTFDCTVQVGGQPKKVTVRVLNDKPEYSVGAPH</sequence>
<dbReference type="Pfam" id="PF14230">
    <property type="entry name" value="DUF4333"/>
    <property type="match status" value="1"/>
</dbReference>
<organism evidence="4 5">
    <name type="scientific">Amycolatopsis silviterrae</name>
    <dbReference type="NCBI Taxonomy" id="1656914"/>
    <lineage>
        <taxon>Bacteria</taxon>
        <taxon>Bacillati</taxon>
        <taxon>Actinomycetota</taxon>
        <taxon>Actinomycetes</taxon>
        <taxon>Pseudonocardiales</taxon>
        <taxon>Pseudonocardiaceae</taxon>
        <taxon>Amycolatopsis</taxon>
    </lineage>
</organism>
<protein>
    <submittedName>
        <fullName evidence="4">DUF4333 domain-containing protein</fullName>
    </submittedName>
</protein>
<evidence type="ECO:0000313" key="5">
    <source>
        <dbReference type="Proteomes" id="UP001597483"/>
    </source>
</evidence>
<evidence type="ECO:0000259" key="3">
    <source>
        <dbReference type="Pfam" id="PF14230"/>
    </source>
</evidence>
<feature type="compositionally biased region" description="Gly residues" evidence="1">
    <location>
        <begin position="29"/>
        <end position="39"/>
    </location>
</feature>
<comment type="caution">
    <text evidence="4">The sequence shown here is derived from an EMBL/GenBank/DDBJ whole genome shotgun (WGS) entry which is preliminary data.</text>
</comment>
<dbReference type="Proteomes" id="UP001597483">
    <property type="component" value="Unassembled WGS sequence"/>
</dbReference>
<keyword evidence="5" id="KW-1185">Reference proteome</keyword>
<evidence type="ECO:0000313" key="4">
    <source>
        <dbReference type="EMBL" id="MFD2466788.1"/>
    </source>
</evidence>
<keyword evidence="2" id="KW-1133">Transmembrane helix</keyword>
<accession>A0ABW5H0N6</accession>
<evidence type="ECO:0000256" key="2">
    <source>
        <dbReference type="SAM" id="Phobius"/>
    </source>
</evidence>
<name>A0ABW5H0N6_9PSEU</name>
<feature type="transmembrane region" description="Helical" evidence="2">
    <location>
        <begin position="145"/>
        <end position="168"/>
    </location>
</feature>
<keyword evidence="2" id="KW-0812">Transmembrane</keyword>
<feature type="domain" description="DUF4333" evidence="3">
    <location>
        <begin position="160"/>
        <end position="232"/>
    </location>
</feature>
<dbReference type="RefSeq" id="WP_378300981.1">
    <property type="nucleotide sequence ID" value="NZ_JBHUKS010000004.1"/>
</dbReference>